<protein>
    <submittedName>
        <fullName evidence="1">Uncharacterized protein</fullName>
    </submittedName>
</protein>
<dbReference type="AlphaFoldDB" id="A0A183NTH7"/>
<organism evidence="1 2">
    <name type="scientific">Schistosoma mattheei</name>
    <dbReference type="NCBI Taxonomy" id="31246"/>
    <lineage>
        <taxon>Eukaryota</taxon>
        <taxon>Metazoa</taxon>
        <taxon>Spiralia</taxon>
        <taxon>Lophotrochozoa</taxon>
        <taxon>Platyhelminthes</taxon>
        <taxon>Trematoda</taxon>
        <taxon>Digenea</taxon>
        <taxon>Strigeidida</taxon>
        <taxon>Schistosomatoidea</taxon>
        <taxon>Schistosomatidae</taxon>
        <taxon>Schistosoma</taxon>
    </lineage>
</organism>
<gene>
    <name evidence="1" type="ORF">SMTD_LOCUS5413</name>
</gene>
<keyword evidence="2" id="KW-1185">Reference proteome</keyword>
<evidence type="ECO:0000313" key="2">
    <source>
        <dbReference type="Proteomes" id="UP000269396"/>
    </source>
</evidence>
<name>A0A183NTH7_9TREM</name>
<dbReference type="EMBL" id="UZAL01027020">
    <property type="protein sequence ID" value="VDP28519.1"/>
    <property type="molecule type" value="Genomic_DNA"/>
</dbReference>
<dbReference type="Proteomes" id="UP000269396">
    <property type="component" value="Unassembled WGS sequence"/>
</dbReference>
<proteinExistence type="predicted"/>
<accession>A0A183NTH7</accession>
<evidence type="ECO:0000313" key="1">
    <source>
        <dbReference type="EMBL" id="VDP28519.1"/>
    </source>
</evidence>
<reference evidence="1 2" key="1">
    <citation type="submission" date="2018-11" db="EMBL/GenBank/DDBJ databases">
        <authorList>
            <consortium name="Pathogen Informatics"/>
        </authorList>
    </citation>
    <scope>NUCLEOTIDE SEQUENCE [LARGE SCALE GENOMIC DNA]</scope>
    <source>
        <strain>Denwood</strain>
        <strain evidence="2">Zambia</strain>
    </source>
</reference>
<sequence length="70" mass="7810">MREISITVKQINIGKTAGPDDISAETGHRTNRKYTPRPIQEDLGGTTGATDRLEIKTTHQVTKEGRYDQL</sequence>